<sequence>MLLDNKKIAIVGGGMAGLTLARLLQIQNAEVKVYERDFNEDTRVQGSTLDLHEGTGLEALRRAGLLDAFYKHHRPIASKMLLVDKSLKIHFDDHNFAAITAERRPEIDRAPLRDILLHSLKPDTVVWNANFISMFKEKNGWCMHFKNGTSAYADIVIAADGANSKIRPYLSDIKPIYSGITLIQGDIYDAEKNAPKLFEYAKGGKVMAFDDEKFIGYGTKESGAIMFVVNFKAPENWLAQCSIDFKNRDQVLRWFKDEFTGWSDGWYEFFTNNGVHFTPRPQYYFPFDQVWETLENLTIIGDAAHRMPPFAGEGANVAMQDAFELAEVLTNGKFSDIKTAISSFEKDMVVRGAVATKDTLDNTERMFSKTSLAQMVAFFNQVKES</sequence>
<feature type="binding site" evidence="5">
    <location>
        <position position="109"/>
    </location>
    <ligand>
        <name>FAD</name>
        <dbReference type="ChEBI" id="CHEBI:57692"/>
    </ligand>
</feature>
<keyword evidence="2 5" id="KW-0274">FAD</keyword>
<dbReference type="SUPFAM" id="SSF51905">
    <property type="entry name" value="FAD/NAD(P)-binding domain"/>
    <property type="match status" value="1"/>
</dbReference>
<dbReference type="KEGG" id="ark:D6B99_10105"/>
<dbReference type="PRINTS" id="PR00420">
    <property type="entry name" value="RNGMNOXGNASE"/>
</dbReference>
<evidence type="ECO:0000313" key="8">
    <source>
        <dbReference type="Proteomes" id="UP000266118"/>
    </source>
</evidence>
<comment type="similarity">
    <text evidence="5">Belongs to the aromatic-ring hydroxylase family. TetX subfamily.</text>
</comment>
<keyword evidence="3 5" id="KW-0560">Oxidoreductase</keyword>
<comment type="catalytic activity">
    <reaction evidence="5">
        <text>a tetracycline + NADPH + O2 + H(+) = an 11a-hydroxytetracycline + NADP(+) + H2O</text>
        <dbReference type="Rhea" id="RHEA:61444"/>
        <dbReference type="ChEBI" id="CHEBI:15377"/>
        <dbReference type="ChEBI" id="CHEBI:15378"/>
        <dbReference type="ChEBI" id="CHEBI:15379"/>
        <dbReference type="ChEBI" id="CHEBI:57783"/>
        <dbReference type="ChEBI" id="CHEBI:58349"/>
        <dbReference type="ChEBI" id="CHEBI:144644"/>
        <dbReference type="ChEBI" id="CHEBI:144645"/>
    </reaction>
</comment>
<dbReference type="GO" id="GO:0071949">
    <property type="term" value="F:FAD binding"/>
    <property type="evidence" value="ECO:0007669"/>
    <property type="project" value="InterPro"/>
</dbReference>
<keyword evidence="5" id="KW-0547">Nucleotide-binding</keyword>
<dbReference type="EC" id="1.14.13.-" evidence="5"/>
<dbReference type="Gene3D" id="3.50.50.60">
    <property type="entry name" value="FAD/NAD(P)-binding domain"/>
    <property type="match status" value="1"/>
</dbReference>
<comment type="domain">
    <text evidence="5">Consists of an N-terminal FAD-binding domain with a Rossman fold and a C-terminal substrate-binding domain.</text>
</comment>
<comment type="cofactor">
    <cofactor evidence="5">
        <name>FAD</name>
        <dbReference type="ChEBI" id="CHEBI:57692"/>
    </cofactor>
</comment>
<dbReference type="EMBL" id="CP032489">
    <property type="protein sequence ID" value="AYD47911.1"/>
    <property type="molecule type" value="Genomic_DNA"/>
</dbReference>
<keyword evidence="5" id="KW-0521">NADP</keyword>
<dbReference type="PANTHER" id="PTHR46972:SF1">
    <property type="entry name" value="FAD DEPENDENT OXIDOREDUCTASE DOMAIN-CONTAINING PROTEIN"/>
    <property type="match status" value="1"/>
</dbReference>
<comment type="subunit">
    <text evidence="5">Monomer.</text>
</comment>
<dbReference type="InterPro" id="IPR043683">
    <property type="entry name" value="TetX_monooxygenase"/>
</dbReference>
<comment type="function">
    <text evidence="5">An FAD-requiring monooxygenase active on some tetracycline antibiotic derivatives, which leads to their inactivation. Hydroxylates carbon 11a of tetracycline and some analogs.</text>
</comment>
<evidence type="ECO:0000256" key="4">
    <source>
        <dbReference type="ARBA" id="ARBA00023033"/>
    </source>
</evidence>
<keyword evidence="8" id="KW-1185">Reference proteome</keyword>
<name>A0A386HR50_9BACT</name>
<feature type="binding site" evidence="5">
    <location>
        <position position="50"/>
    </location>
    <ligand>
        <name>FAD</name>
        <dbReference type="ChEBI" id="CHEBI:57692"/>
    </ligand>
</feature>
<dbReference type="GO" id="GO:0046677">
    <property type="term" value="P:response to antibiotic"/>
    <property type="evidence" value="ECO:0007669"/>
    <property type="project" value="InterPro"/>
</dbReference>
<reference evidence="7 8" key="1">
    <citation type="submission" date="2018-09" db="EMBL/GenBank/DDBJ databases">
        <title>Arachidicoccus sp. nov., a bacterium isolated from soil.</title>
        <authorList>
            <person name="Weon H.-Y."/>
            <person name="Kwon S.-W."/>
            <person name="Lee S.A."/>
        </authorList>
    </citation>
    <scope>NUCLEOTIDE SEQUENCE [LARGE SCALE GENOMIC DNA]</scope>
    <source>
        <strain evidence="7 8">KIS59-12</strain>
    </source>
</reference>
<dbReference type="InterPro" id="IPR036188">
    <property type="entry name" value="FAD/NAD-bd_sf"/>
</dbReference>
<evidence type="ECO:0000256" key="1">
    <source>
        <dbReference type="ARBA" id="ARBA00022630"/>
    </source>
</evidence>
<dbReference type="OrthoDB" id="9782160at2"/>
<dbReference type="HAMAP" id="MF_00845">
    <property type="entry name" value="TetX_monooxygenase"/>
    <property type="match status" value="1"/>
</dbReference>
<dbReference type="InterPro" id="IPR002938">
    <property type="entry name" value="FAD-bd"/>
</dbReference>
<feature type="binding site" evidence="5">
    <location>
        <position position="302"/>
    </location>
    <ligand>
        <name>FAD</name>
        <dbReference type="ChEBI" id="CHEBI:57692"/>
    </ligand>
</feature>
<keyword evidence="4 5" id="KW-0503">Monooxygenase</keyword>
<comment type="subcellular location">
    <subcellularLocation>
        <location evidence="5">Cytoplasm</location>
    </subcellularLocation>
</comment>
<dbReference type="PANTHER" id="PTHR46972">
    <property type="entry name" value="MONOOXYGENASE ASQM-RELATED"/>
    <property type="match status" value="1"/>
</dbReference>
<evidence type="ECO:0000313" key="7">
    <source>
        <dbReference type="EMBL" id="AYD47911.1"/>
    </source>
</evidence>
<evidence type="ECO:0000256" key="3">
    <source>
        <dbReference type="ARBA" id="ARBA00023002"/>
    </source>
</evidence>
<evidence type="ECO:0000256" key="5">
    <source>
        <dbReference type="HAMAP-Rule" id="MF_00845"/>
    </source>
</evidence>
<keyword evidence="1 5" id="KW-0285">Flavoprotein</keyword>
<proteinExistence type="inferred from homology"/>
<feature type="binding site" evidence="5">
    <location>
        <position position="43"/>
    </location>
    <ligand>
        <name>NADPH</name>
        <dbReference type="ChEBI" id="CHEBI:57783"/>
    </ligand>
</feature>
<protein>
    <recommendedName>
        <fullName evidence="5">Flavin-dependent monooxygenase</fullName>
    </recommendedName>
    <alternativeName>
        <fullName evidence="5">TetX monooxygenase</fullName>
        <shortName evidence="5">TetX</shortName>
        <ecNumber evidence="5">1.14.13.-</ecNumber>
    </alternativeName>
</protein>
<organism evidence="7 8">
    <name type="scientific">Arachidicoccus soli</name>
    <dbReference type="NCBI Taxonomy" id="2341117"/>
    <lineage>
        <taxon>Bacteria</taxon>
        <taxon>Pseudomonadati</taxon>
        <taxon>Bacteroidota</taxon>
        <taxon>Chitinophagia</taxon>
        <taxon>Chitinophagales</taxon>
        <taxon>Chitinophagaceae</taxon>
        <taxon>Arachidicoccus</taxon>
    </lineage>
</organism>
<keyword evidence="5" id="KW-0963">Cytoplasm</keyword>
<dbReference type="AlphaFoldDB" id="A0A386HR50"/>
<evidence type="ECO:0000256" key="2">
    <source>
        <dbReference type="ARBA" id="ARBA00022827"/>
    </source>
</evidence>
<evidence type="ECO:0000259" key="6">
    <source>
        <dbReference type="Pfam" id="PF01494"/>
    </source>
</evidence>
<dbReference type="GO" id="GO:0005737">
    <property type="term" value="C:cytoplasm"/>
    <property type="evidence" value="ECO:0007669"/>
    <property type="project" value="UniProtKB-SubCell"/>
</dbReference>
<dbReference type="RefSeq" id="WP_119987771.1">
    <property type="nucleotide sequence ID" value="NZ_CP032489.1"/>
</dbReference>
<accession>A0A386HR50</accession>
<dbReference type="GO" id="GO:0004497">
    <property type="term" value="F:monooxygenase activity"/>
    <property type="evidence" value="ECO:0007669"/>
    <property type="project" value="UniProtKB-UniRule"/>
</dbReference>
<gene>
    <name evidence="7" type="ORF">D6B99_10105</name>
</gene>
<dbReference type="Proteomes" id="UP000266118">
    <property type="component" value="Chromosome"/>
</dbReference>
<dbReference type="Pfam" id="PF01494">
    <property type="entry name" value="FAD_binding_3"/>
    <property type="match status" value="1"/>
</dbReference>
<feature type="domain" description="FAD-binding" evidence="6">
    <location>
        <begin position="7"/>
        <end position="329"/>
    </location>
</feature>